<sequence length="322" mass="35864">MILVTGANGLVGSFLCNELAGKGYRVKALVREKSDTSLLKAVAGSIELVYGDITDAGSLVDAMEDVMCVVHTAAVISFWNKKNKEMYQTNVVGTRNVVDVALEKGVKKMIHISSIAAIGRKATDTRIDEKNNWEESAVNTAYAVTKHQAELEIFRAVEEGLHAVIINPSVILGPGLKGTSSVRLFEYVQQKGKFYTDGDLNYVDVRDVVESIEYFISHETPAGERYILNGGTVSFKTFFEKIAEMLHTNPPSVKASDWMKQIVWRVEAIKAFITGKEPLITKSTARTATNKFEYSADKIMQLSQRSFRPLQDTIYWTCKQLF</sequence>
<dbReference type="InterPro" id="IPR036291">
    <property type="entry name" value="NAD(P)-bd_dom_sf"/>
</dbReference>
<proteinExistence type="predicted"/>
<dbReference type="RefSeq" id="WP_011583412.1">
    <property type="nucleotide sequence ID" value="NC_008255.1"/>
</dbReference>
<accession>A0A6N4SM23</accession>
<dbReference type="OrthoDB" id="596910at2"/>
<dbReference type="Proteomes" id="UP000001822">
    <property type="component" value="Chromosome"/>
</dbReference>
<gene>
    <name evidence="2" type="ordered locus">CHU_0002</name>
</gene>
<dbReference type="InterPro" id="IPR051783">
    <property type="entry name" value="NAD(P)-dependent_oxidoreduct"/>
</dbReference>
<keyword evidence="3" id="KW-1185">Reference proteome</keyword>
<feature type="domain" description="NAD-dependent epimerase/dehydratase" evidence="1">
    <location>
        <begin position="2"/>
        <end position="226"/>
    </location>
</feature>
<dbReference type="EMBL" id="CP000383">
    <property type="protein sequence ID" value="ABG57296.1"/>
    <property type="molecule type" value="Genomic_DNA"/>
</dbReference>
<dbReference type="InterPro" id="IPR001509">
    <property type="entry name" value="Epimerase_deHydtase"/>
</dbReference>
<dbReference type="GO" id="GO:0004029">
    <property type="term" value="F:aldehyde dehydrogenase (NAD+) activity"/>
    <property type="evidence" value="ECO:0007669"/>
    <property type="project" value="TreeGrafter"/>
</dbReference>
<organism evidence="2 3">
    <name type="scientific">Cytophaga hutchinsonii (strain ATCC 33406 / DSM 1761 / CIP 103989 / NBRC 15051 / NCIMB 9469 / D465)</name>
    <dbReference type="NCBI Taxonomy" id="269798"/>
    <lineage>
        <taxon>Bacteria</taxon>
        <taxon>Pseudomonadati</taxon>
        <taxon>Bacteroidota</taxon>
        <taxon>Cytophagia</taxon>
        <taxon>Cytophagales</taxon>
        <taxon>Cytophagaceae</taxon>
        <taxon>Cytophaga</taxon>
    </lineage>
</organism>
<evidence type="ECO:0000313" key="2">
    <source>
        <dbReference type="EMBL" id="ABG57296.1"/>
    </source>
</evidence>
<dbReference type="SUPFAM" id="SSF51735">
    <property type="entry name" value="NAD(P)-binding Rossmann-fold domains"/>
    <property type="match status" value="1"/>
</dbReference>
<dbReference type="CDD" id="cd05228">
    <property type="entry name" value="AR_FR_like_1_SDR_e"/>
    <property type="match status" value="1"/>
</dbReference>
<dbReference type="Pfam" id="PF01370">
    <property type="entry name" value="Epimerase"/>
    <property type="match status" value="1"/>
</dbReference>
<dbReference type="PANTHER" id="PTHR48079:SF6">
    <property type="entry name" value="NAD(P)-BINDING DOMAIN-CONTAINING PROTEIN-RELATED"/>
    <property type="match status" value="1"/>
</dbReference>
<dbReference type="KEGG" id="chu:CHU_0002"/>
<evidence type="ECO:0000259" key="1">
    <source>
        <dbReference type="Pfam" id="PF01370"/>
    </source>
</evidence>
<name>A0A6N4SM23_CYTH3</name>
<protein>
    <submittedName>
        <fullName evidence="2">Nucleoside-diphosphate-sugar epimerase</fullName>
    </submittedName>
</protein>
<reference evidence="2 3" key="1">
    <citation type="journal article" date="2007" name="Appl. Environ. Microbiol.">
        <title>Genome sequence of the cellulolytic gliding bacterium Cytophaga hutchinsonii.</title>
        <authorList>
            <person name="Xie G."/>
            <person name="Bruce D.C."/>
            <person name="Challacombe J.F."/>
            <person name="Chertkov O."/>
            <person name="Detter J.C."/>
            <person name="Gilna P."/>
            <person name="Han C.S."/>
            <person name="Lucas S."/>
            <person name="Misra M."/>
            <person name="Myers G.L."/>
            <person name="Richardson P."/>
            <person name="Tapia R."/>
            <person name="Thayer N."/>
            <person name="Thompson L.S."/>
            <person name="Brettin T.S."/>
            <person name="Henrissat B."/>
            <person name="Wilson D.B."/>
            <person name="McBride M.J."/>
        </authorList>
    </citation>
    <scope>NUCLEOTIDE SEQUENCE [LARGE SCALE GENOMIC DNA]</scope>
    <source>
        <strain evidence="3">ATCC 33406 / DSM 1761 / CIP 103989 / NBRC 15051 / NCIMB 9469 / D465</strain>
    </source>
</reference>
<dbReference type="PANTHER" id="PTHR48079">
    <property type="entry name" value="PROTEIN YEEZ"/>
    <property type="match status" value="1"/>
</dbReference>
<dbReference type="AlphaFoldDB" id="A0A6N4SM23"/>
<evidence type="ECO:0000313" key="3">
    <source>
        <dbReference type="Proteomes" id="UP000001822"/>
    </source>
</evidence>
<dbReference type="GO" id="GO:0005737">
    <property type="term" value="C:cytoplasm"/>
    <property type="evidence" value="ECO:0007669"/>
    <property type="project" value="TreeGrafter"/>
</dbReference>
<dbReference type="Gene3D" id="3.40.50.720">
    <property type="entry name" value="NAD(P)-binding Rossmann-like Domain"/>
    <property type="match status" value="1"/>
</dbReference>